<accession>A0A3B1C377</accession>
<evidence type="ECO:0000256" key="1">
    <source>
        <dbReference type="SAM" id="MobiDB-lite"/>
    </source>
</evidence>
<dbReference type="AlphaFoldDB" id="A0A3B1C377"/>
<gene>
    <name evidence="2" type="ORF">MNBD_NITROSPINAE04-542</name>
</gene>
<name>A0A3B1C377_9ZZZZ</name>
<reference evidence="2" key="1">
    <citation type="submission" date="2018-06" db="EMBL/GenBank/DDBJ databases">
        <authorList>
            <person name="Zhirakovskaya E."/>
        </authorList>
    </citation>
    <scope>NUCLEOTIDE SEQUENCE</scope>
</reference>
<feature type="region of interest" description="Disordered" evidence="1">
    <location>
        <begin position="1"/>
        <end position="23"/>
    </location>
</feature>
<organism evidence="2">
    <name type="scientific">hydrothermal vent metagenome</name>
    <dbReference type="NCBI Taxonomy" id="652676"/>
    <lineage>
        <taxon>unclassified sequences</taxon>
        <taxon>metagenomes</taxon>
        <taxon>ecological metagenomes</taxon>
    </lineage>
</organism>
<protein>
    <submittedName>
        <fullName evidence="2">Uncharacterized protein</fullName>
    </submittedName>
</protein>
<feature type="compositionally biased region" description="Polar residues" evidence="1">
    <location>
        <begin position="39"/>
        <end position="58"/>
    </location>
</feature>
<dbReference type="EMBL" id="UOGA01000284">
    <property type="protein sequence ID" value="VAX24956.1"/>
    <property type="molecule type" value="Genomic_DNA"/>
</dbReference>
<sequence length="67" mass="7021">MGVDKRSPSPSGRGPATPLPSMEGKFSVLYLKREEKSFTPQFRSSAGVNDTPASSEAPHNTADGKGA</sequence>
<evidence type="ECO:0000313" key="2">
    <source>
        <dbReference type="EMBL" id="VAX24956.1"/>
    </source>
</evidence>
<proteinExistence type="predicted"/>
<feature type="region of interest" description="Disordered" evidence="1">
    <location>
        <begin position="39"/>
        <end position="67"/>
    </location>
</feature>